<keyword evidence="2" id="KW-0535">Nitrogen fixation</keyword>
<dbReference type="CDD" id="cd00853">
    <property type="entry name" value="NifX"/>
    <property type="match status" value="1"/>
</dbReference>
<accession>A0A1H4GR98</accession>
<comment type="similarity">
    <text evidence="1">Belongs to the NifX/NifY family.</text>
</comment>
<evidence type="ECO:0000256" key="1">
    <source>
        <dbReference type="ARBA" id="ARBA00010285"/>
    </source>
</evidence>
<organism evidence="5 6">
    <name type="scientific">Thiothrix caldifontis</name>
    <dbReference type="NCBI Taxonomy" id="525918"/>
    <lineage>
        <taxon>Bacteria</taxon>
        <taxon>Pseudomonadati</taxon>
        <taxon>Pseudomonadota</taxon>
        <taxon>Gammaproteobacteria</taxon>
        <taxon>Thiotrichales</taxon>
        <taxon>Thiotrichaceae</taxon>
        <taxon>Thiothrix</taxon>
    </lineage>
</organism>
<evidence type="ECO:0000313" key="5">
    <source>
        <dbReference type="EMBL" id="SEB11861.1"/>
    </source>
</evidence>
<evidence type="ECO:0000313" key="6">
    <source>
        <dbReference type="Proteomes" id="UP000199397"/>
    </source>
</evidence>
<sequence>MGKLPRFLLCHPDNGAMPVSALNLDRETALRIALASRALPGINITDLIGVLMERLGSPLTTEALSRITVTHLKTGLGSVDGEEDGEDIGIGLDAMKLAVRILWGETGEEGNIPVAPTYADELPDSIRVAISSNNGTMLDGHFGSCLRYLVYQVSPQAIRLVDVRSSIEADIADDRNSFRATLIKDCPIAYMVSIGGPAAAKVIHTGIYPIKKPEGGEAEAVLQALQTAMVTSPPPWLSKILGVSQQQRLKNYRGDSADDE</sequence>
<dbReference type="SUPFAM" id="SSF53146">
    <property type="entry name" value="Nitrogenase accessory factor-like"/>
    <property type="match status" value="1"/>
</dbReference>
<feature type="domain" description="Dinitrogenase iron-molybdenum cofactor N-terminal" evidence="4">
    <location>
        <begin position="24"/>
        <end position="113"/>
    </location>
</feature>
<dbReference type="Pfam" id="PF02579">
    <property type="entry name" value="Nitro_FeMo-Co"/>
    <property type="match status" value="1"/>
</dbReference>
<dbReference type="InterPro" id="IPR038127">
    <property type="entry name" value="NafY_N_sf"/>
</dbReference>
<protein>
    <submittedName>
        <fullName evidence="5">Nitrogen fixation protein NifX</fullName>
    </submittedName>
</protein>
<dbReference type="InterPro" id="IPR036105">
    <property type="entry name" value="DiNase_FeMo-co_biosyn_sf"/>
</dbReference>
<dbReference type="Gene3D" id="1.10.150.590">
    <property type="entry name" value="Dinitrogenase iron-molybdenum cofactor, N-terminal"/>
    <property type="match status" value="1"/>
</dbReference>
<dbReference type="AlphaFoldDB" id="A0A1H4GR98"/>
<dbReference type="Pfam" id="PF16844">
    <property type="entry name" value="DIMCO_N"/>
    <property type="match status" value="1"/>
</dbReference>
<dbReference type="Proteomes" id="UP000199397">
    <property type="component" value="Unassembled WGS sequence"/>
</dbReference>
<evidence type="ECO:0000256" key="2">
    <source>
        <dbReference type="ARBA" id="ARBA00023231"/>
    </source>
</evidence>
<dbReference type="EMBL" id="FNQP01000038">
    <property type="protein sequence ID" value="SEB11861.1"/>
    <property type="molecule type" value="Genomic_DNA"/>
</dbReference>
<evidence type="ECO:0000259" key="3">
    <source>
        <dbReference type="Pfam" id="PF02579"/>
    </source>
</evidence>
<dbReference type="STRING" id="525918.SAMN05660964_03649"/>
<gene>
    <name evidence="5" type="ORF">SAMN05660964_03649</name>
</gene>
<proteinExistence type="inferred from homology"/>
<dbReference type="Gene3D" id="3.30.420.130">
    <property type="entry name" value="Dinitrogenase iron-molybdenum cofactor biosynthesis domain"/>
    <property type="match status" value="1"/>
</dbReference>
<dbReference type="PANTHER" id="PTHR33937:SF1">
    <property type="entry name" value="IRON-MOLIBDENUM COFACTOR PROCESSING PROTEIN"/>
    <property type="match status" value="1"/>
</dbReference>
<dbReference type="InterPro" id="IPR051840">
    <property type="entry name" value="NifX/NifY_domain"/>
</dbReference>
<feature type="domain" description="Dinitrogenase iron-molybdenum cofactor biosynthesis" evidence="3">
    <location>
        <begin position="135"/>
        <end position="226"/>
    </location>
</feature>
<keyword evidence="6" id="KW-1185">Reference proteome</keyword>
<dbReference type="InterPro" id="IPR003731">
    <property type="entry name" value="Di-Nase_FeMo-co_biosynth"/>
</dbReference>
<dbReference type="InterPro" id="IPR034169">
    <property type="entry name" value="NifX-like"/>
</dbReference>
<dbReference type="InterPro" id="IPR031763">
    <property type="entry name" value="NafY_N"/>
</dbReference>
<reference evidence="5 6" key="1">
    <citation type="submission" date="2016-10" db="EMBL/GenBank/DDBJ databases">
        <authorList>
            <person name="de Groot N.N."/>
        </authorList>
    </citation>
    <scope>NUCLEOTIDE SEQUENCE [LARGE SCALE GENOMIC DNA]</scope>
    <source>
        <strain evidence="5 6">DSM 21228</strain>
    </source>
</reference>
<evidence type="ECO:0000259" key="4">
    <source>
        <dbReference type="Pfam" id="PF16844"/>
    </source>
</evidence>
<dbReference type="PANTHER" id="PTHR33937">
    <property type="entry name" value="IRON-MOLYBDENUM PROTEIN-RELATED-RELATED"/>
    <property type="match status" value="1"/>
</dbReference>
<name>A0A1H4GR98_9GAMM</name>